<sequence>SGGNTDEDKDTDNSAEKNGSESGGNTDEGKDADNSAEKNGSESGGDTDVDKDTDNSAEKNGSESEDEEKSDGGDSSRVIKESETRLSTVINLENFLKSLTKNLKGCKLQQSKSENKSNTKIICRW</sequence>
<reference evidence="2" key="1">
    <citation type="submission" date="2015-06" db="EMBL/GenBank/DDBJ databases">
        <authorList>
            <person name="Hoefler B.C."/>
            <person name="Straight P.D."/>
        </authorList>
    </citation>
    <scope>NUCLEOTIDE SEQUENCE</scope>
</reference>
<feature type="compositionally biased region" description="Basic and acidic residues" evidence="1">
    <location>
        <begin position="70"/>
        <end position="82"/>
    </location>
</feature>
<dbReference type="AlphaFoldDB" id="A0A0K8UZL6"/>
<evidence type="ECO:0000256" key="1">
    <source>
        <dbReference type="SAM" id="MobiDB-lite"/>
    </source>
</evidence>
<feature type="compositionally biased region" description="Basic and acidic residues" evidence="1">
    <location>
        <begin position="27"/>
        <end position="40"/>
    </location>
</feature>
<dbReference type="OrthoDB" id="10364574at2759"/>
<feature type="compositionally biased region" description="Basic and acidic residues" evidence="1">
    <location>
        <begin position="48"/>
        <end position="62"/>
    </location>
</feature>
<name>A0A0K8UZL6_BACLA</name>
<feature type="region of interest" description="Disordered" evidence="1">
    <location>
        <begin position="1"/>
        <end position="82"/>
    </location>
</feature>
<evidence type="ECO:0000313" key="2">
    <source>
        <dbReference type="EMBL" id="JAI32117.1"/>
    </source>
</evidence>
<protein>
    <submittedName>
        <fullName evidence="2">Uncharacterized protein</fullName>
    </submittedName>
</protein>
<dbReference type="EMBL" id="GDHF01020197">
    <property type="protein sequence ID" value="JAI32117.1"/>
    <property type="molecule type" value="Transcribed_RNA"/>
</dbReference>
<proteinExistence type="predicted"/>
<gene>
    <name evidence="2" type="ORF">c0_g1_i1</name>
</gene>
<organism evidence="2">
    <name type="scientific">Bactrocera latifrons</name>
    <name type="common">Malaysian fruit fly</name>
    <name type="synonym">Chaetodacus latifrons</name>
    <dbReference type="NCBI Taxonomy" id="174628"/>
    <lineage>
        <taxon>Eukaryota</taxon>
        <taxon>Metazoa</taxon>
        <taxon>Ecdysozoa</taxon>
        <taxon>Arthropoda</taxon>
        <taxon>Hexapoda</taxon>
        <taxon>Insecta</taxon>
        <taxon>Pterygota</taxon>
        <taxon>Neoptera</taxon>
        <taxon>Endopterygota</taxon>
        <taxon>Diptera</taxon>
        <taxon>Brachycera</taxon>
        <taxon>Muscomorpha</taxon>
        <taxon>Tephritoidea</taxon>
        <taxon>Tephritidae</taxon>
        <taxon>Bactrocera</taxon>
        <taxon>Bactrocera</taxon>
    </lineage>
</organism>
<feature type="non-terminal residue" evidence="2">
    <location>
        <position position="1"/>
    </location>
</feature>
<accession>A0A0K8UZL6</accession>
<feature type="compositionally biased region" description="Acidic residues" evidence="1">
    <location>
        <begin position="1"/>
        <end position="10"/>
    </location>
</feature>